<evidence type="ECO:0000313" key="3">
    <source>
        <dbReference type="EMBL" id="QDT71882.1"/>
    </source>
</evidence>
<reference evidence="3 4" key="1">
    <citation type="submission" date="2019-02" db="EMBL/GenBank/DDBJ databases">
        <title>Deep-cultivation of Planctomycetes and their phenomic and genomic characterization uncovers novel biology.</title>
        <authorList>
            <person name="Wiegand S."/>
            <person name="Jogler M."/>
            <person name="Boedeker C."/>
            <person name="Pinto D."/>
            <person name="Vollmers J."/>
            <person name="Rivas-Marin E."/>
            <person name="Kohn T."/>
            <person name="Peeters S.H."/>
            <person name="Heuer A."/>
            <person name="Rast P."/>
            <person name="Oberbeckmann S."/>
            <person name="Bunk B."/>
            <person name="Jeske O."/>
            <person name="Meyerdierks A."/>
            <person name="Storesund J.E."/>
            <person name="Kallscheuer N."/>
            <person name="Luecker S."/>
            <person name="Lage O.M."/>
            <person name="Pohl T."/>
            <person name="Merkel B.J."/>
            <person name="Hornburger P."/>
            <person name="Mueller R.-W."/>
            <person name="Bruemmer F."/>
            <person name="Labrenz M."/>
            <person name="Spormann A.M."/>
            <person name="Op den Camp H."/>
            <person name="Overmann J."/>
            <person name="Amann R."/>
            <person name="Jetten M.S.M."/>
            <person name="Mascher T."/>
            <person name="Medema M.H."/>
            <person name="Devos D.P."/>
            <person name="Kaster A.-K."/>
            <person name="Ovreas L."/>
            <person name="Rohde M."/>
            <person name="Galperin M.Y."/>
            <person name="Jogler C."/>
        </authorList>
    </citation>
    <scope>NUCLEOTIDE SEQUENCE [LARGE SCALE GENOMIC DNA]</scope>
    <source>
        <strain evidence="3 4">I41</strain>
    </source>
</reference>
<dbReference type="AlphaFoldDB" id="A0A517TU41"/>
<dbReference type="InterPro" id="IPR005545">
    <property type="entry name" value="YCII"/>
</dbReference>
<evidence type="ECO:0000256" key="1">
    <source>
        <dbReference type="ARBA" id="ARBA00007689"/>
    </source>
</evidence>
<evidence type="ECO:0000313" key="4">
    <source>
        <dbReference type="Proteomes" id="UP000317909"/>
    </source>
</evidence>
<accession>A0A517TU41</accession>
<dbReference type="Proteomes" id="UP000317909">
    <property type="component" value="Chromosome"/>
</dbReference>
<evidence type="ECO:0000259" key="2">
    <source>
        <dbReference type="Pfam" id="PF03795"/>
    </source>
</evidence>
<dbReference type="RefSeq" id="WP_145431490.1">
    <property type="nucleotide sequence ID" value="NZ_CP036339.1"/>
</dbReference>
<protein>
    <submittedName>
        <fullName evidence="3">YCII-related domain protein</fullName>
    </submittedName>
</protein>
<name>A0A517TU41_9BACT</name>
<dbReference type="Pfam" id="PF03795">
    <property type="entry name" value="YCII"/>
    <property type="match status" value="1"/>
</dbReference>
<dbReference type="EMBL" id="CP036339">
    <property type="protein sequence ID" value="QDT71882.1"/>
    <property type="molecule type" value="Genomic_DNA"/>
</dbReference>
<dbReference type="KEGG" id="llh:I41_10430"/>
<proteinExistence type="inferred from homology"/>
<dbReference type="PANTHER" id="PTHR35174:SF3">
    <property type="entry name" value="BLL7171 PROTEIN"/>
    <property type="match status" value="1"/>
</dbReference>
<comment type="similarity">
    <text evidence="1">Belongs to the YciI family.</text>
</comment>
<feature type="domain" description="YCII-related" evidence="2">
    <location>
        <begin position="1"/>
        <end position="115"/>
    </location>
</feature>
<dbReference type="InterPro" id="IPR011008">
    <property type="entry name" value="Dimeric_a/b-barrel"/>
</dbReference>
<dbReference type="Gene3D" id="3.30.70.1060">
    <property type="entry name" value="Dimeric alpha+beta barrel"/>
    <property type="match status" value="1"/>
</dbReference>
<gene>
    <name evidence="3" type="ORF">I41_10430</name>
</gene>
<keyword evidence="4" id="KW-1185">Reference proteome</keyword>
<organism evidence="3 4">
    <name type="scientific">Lacipirellula limnantheis</name>
    <dbReference type="NCBI Taxonomy" id="2528024"/>
    <lineage>
        <taxon>Bacteria</taxon>
        <taxon>Pseudomonadati</taxon>
        <taxon>Planctomycetota</taxon>
        <taxon>Planctomycetia</taxon>
        <taxon>Pirellulales</taxon>
        <taxon>Lacipirellulaceae</taxon>
        <taxon>Lacipirellula</taxon>
    </lineage>
</organism>
<sequence>MRFMLVSFDDEQYWEAAGAAKHQAAMEEATALCHDLDRQGKYLFATPLQPARTATLVRVRDGKTTVTAGPYAESREVLGGFYIIEAESVEEAAEIASRHPGARHGTVEIRELWPLAGVPAAKL</sequence>
<dbReference type="SUPFAM" id="SSF54909">
    <property type="entry name" value="Dimeric alpha+beta barrel"/>
    <property type="match status" value="1"/>
</dbReference>
<dbReference type="PANTHER" id="PTHR35174">
    <property type="entry name" value="BLL7171 PROTEIN-RELATED"/>
    <property type="match status" value="1"/>
</dbReference>
<dbReference type="OrthoDB" id="9807535at2"/>